<evidence type="ECO:0000256" key="13">
    <source>
        <dbReference type="ARBA" id="ARBA00022838"/>
    </source>
</evidence>
<gene>
    <name evidence="27" type="ORF">OSB1V03_LOCUS2326</name>
</gene>
<evidence type="ECO:0000256" key="9">
    <source>
        <dbReference type="ARBA" id="ARBA00022679"/>
    </source>
</evidence>
<feature type="compositionally biased region" description="Basic and acidic residues" evidence="25">
    <location>
        <begin position="468"/>
        <end position="501"/>
    </location>
</feature>
<dbReference type="GO" id="GO:0005681">
    <property type="term" value="C:spliceosomal complex"/>
    <property type="evidence" value="ECO:0007669"/>
    <property type="project" value="UniProtKB-KW"/>
</dbReference>
<dbReference type="InterPro" id="IPR008271">
    <property type="entry name" value="Ser/Thr_kinase_AS"/>
</dbReference>
<feature type="compositionally biased region" description="Acidic residues" evidence="25">
    <location>
        <begin position="502"/>
        <end position="515"/>
    </location>
</feature>
<feature type="compositionally biased region" description="Basic and acidic residues" evidence="25">
    <location>
        <begin position="1"/>
        <end position="26"/>
    </location>
</feature>
<dbReference type="PANTHER" id="PTHR24058:SF103">
    <property type="entry name" value="SERINE_THREONINE-PROTEIN KINASE PRP4 HOMOLOG"/>
    <property type="match status" value="1"/>
</dbReference>
<evidence type="ECO:0000256" key="20">
    <source>
        <dbReference type="ARBA" id="ARBA00023637"/>
    </source>
</evidence>
<dbReference type="SMART" id="SM00220">
    <property type="entry name" value="S_TKc"/>
    <property type="match status" value="1"/>
</dbReference>
<evidence type="ECO:0000313" key="28">
    <source>
        <dbReference type="Proteomes" id="UP000759131"/>
    </source>
</evidence>
<reference evidence="27" key="1">
    <citation type="submission" date="2020-11" db="EMBL/GenBank/DDBJ databases">
        <authorList>
            <person name="Tran Van P."/>
        </authorList>
    </citation>
    <scope>NUCLEOTIDE SEQUENCE</scope>
</reference>
<proteinExistence type="inferred from homology"/>
<dbReference type="GO" id="GO:0005524">
    <property type="term" value="F:ATP binding"/>
    <property type="evidence" value="ECO:0007669"/>
    <property type="project" value="UniProtKB-KW"/>
</dbReference>
<dbReference type="AlphaFoldDB" id="A0A7R9KH78"/>
<keyword evidence="4" id="KW-0158">Chromosome</keyword>
<dbReference type="InterPro" id="IPR044092">
    <property type="entry name" value="STKc_PRP4"/>
</dbReference>
<comment type="catalytic activity">
    <reaction evidence="24">
        <text>L-seryl-[protein] + ATP = O-phospho-L-seryl-[protein] + ADP + H(+)</text>
        <dbReference type="Rhea" id="RHEA:17989"/>
        <dbReference type="Rhea" id="RHEA-COMP:9863"/>
        <dbReference type="Rhea" id="RHEA-COMP:11604"/>
        <dbReference type="ChEBI" id="CHEBI:15378"/>
        <dbReference type="ChEBI" id="CHEBI:29999"/>
        <dbReference type="ChEBI" id="CHEBI:30616"/>
        <dbReference type="ChEBI" id="CHEBI:83421"/>
        <dbReference type="ChEBI" id="CHEBI:456216"/>
        <dbReference type="EC" id="2.7.11.1"/>
    </reaction>
    <physiologicalReaction direction="left-to-right" evidence="24">
        <dbReference type="Rhea" id="RHEA:17990"/>
    </physiologicalReaction>
</comment>
<evidence type="ECO:0000256" key="25">
    <source>
        <dbReference type="SAM" id="MobiDB-lite"/>
    </source>
</evidence>
<evidence type="ECO:0000259" key="26">
    <source>
        <dbReference type="PROSITE" id="PS50011"/>
    </source>
</evidence>
<feature type="compositionally biased region" description="Basic and acidic residues" evidence="25">
    <location>
        <begin position="195"/>
        <end position="257"/>
    </location>
</feature>
<feature type="compositionally biased region" description="Basic and acidic residues" evidence="25">
    <location>
        <begin position="264"/>
        <end position="275"/>
    </location>
</feature>
<keyword evidence="6" id="KW-0723">Serine/threonine-protein kinase</keyword>
<keyword evidence="17" id="KW-0508">mRNA splicing</keyword>
<evidence type="ECO:0000256" key="10">
    <source>
        <dbReference type="ARBA" id="ARBA00022728"/>
    </source>
</evidence>
<keyword evidence="28" id="KW-1185">Reference proteome</keyword>
<evidence type="ECO:0000256" key="6">
    <source>
        <dbReference type="ARBA" id="ARBA00022527"/>
    </source>
</evidence>
<evidence type="ECO:0000256" key="5">
    <source>
        <dbReference type="ARBA" id="ARBA00022499"/>
    </source>
</evidence>
<feature type="compositionally biased region" description="Basic and acidic residues" evidence="25">
    <location>
        <begin position="283"/>
        <end position="380"/>
    </location>
</feature>
<evidence type="ECO:0000256" key="2">
    <source>
        <dbReference type="ARBA" id="ARBA00004629"/>
    </source>
</evidence>
<dbReference type="EMBL" id="CAJPIZ010000789">
    <property type="protein sequence ID" value="CAG2102286.1"/>
    <property type="molecule type" value="Genomic_DNA"/>
</dbReference>
<dbReference type="InterPro" id="IPR000719">
    <property type="entry name" value="Prot_kinase_dom"/>
</dbReference>
<keyword evidence="14" id="KW-0067">ATP-binding</keyword>
<evidence type="ECO:0000256" key="22">
    <source>
        <dbReference type="ARBA" id="ARBA00046964"/>
    </source>
</evidence>
<accession>A0A7R9KH78</accession>
<dbReference type="Gene3D" id="3.30.200.20">
    <property type="entry name" value="Phosphorylase Kinase, domain 1"/>
    <property type="match status" value="1"/>
</dbReference>
<feature type="domain" description="Protein kinase" evidence="26">
    <location>
        <begin position="584"/>
        <end position="863"/>
    </location>
</feature>
<dbReference type="FunFam" id="3.30.200.20:FF:000123">
    <property type="entry name" value="serine/threonine-protein kinase PRP4 homolog"/>
    <property type="match status" value="1"/>
</dbReference>
<evidence type="ECO:0000256" key="7">
    <source>
        <dbReference type="ARBA" id="ARBA00022553"/>
    </source>
</evidence>
<organism evidence="27">
    <name type="scientific">Medioppia subpectinata</name>
    <dbReference type="NCBI Taxonomy" id="1979941"/>
    <lineage>
        <taxon>Eukaryota</taxon>
        <taxon>Metazoa</taxon>
        <taxon>Ecdysozoa</taxon>
        <taxon>Arthropoda</taxon>
        <taxon>Chelicerata</taxon>
        <taxon>Arachnida</taxon>
        <taxon>Acari</taxon>
        <taxon>Acariformes</taxon>
        <taxon>Sarcoptiformes</taxon>
        <taxon>Oribatida</taxon>
        <taxon>Brachypylina</taxon>
        <taxon>Oppioidea</taxon>
        <taxon>Oppiidae</taxon>
        <taxon>Medioppia</taxon>
    </lineage>
</organism>
<evidence type="ECO:0000256" key="14">
    <source>
        <dbReference type="ARBA" id="ARBA00022840"/>
    </source>
</evidence>
<evidence type="ECO:0000256" key="4">
    <source>
        <dbReference type="ARBA" id="ARBA00022454"/>
    </source>
</evidence>
<dbReference type="InterPro" id="IPR011009">
    <property type="entry name" value="Kinase-like_dom_sf"/>
</dbReference>
<evidence type="ECO:0000256" key="3">
    <source>
        <dbReference type="ARBA" id="ARBA00012513"/>
    </source>
</evidence>
<dbReference type="InterPro" id="IPR050494">
    <property type="entry name" value="Ser_Thr_dual-spec_kinase"/>
</dbReference>
<evidence type="ECO:0000256" key="8">
    <source>
        <dbReference type="ARBA" id="ARBA00022664"/>
    </source>
</evidence>
<keyword evidence="5" id="KW-1017">Isopeptide bond</keyword>
<name>A0A7R9KH78_9ACAR</name>
<evidence type="ECO:0000256" key="11">
    <source>
        <dbReference type="ARBA" id="ARBA00022741"/>
    </source>
</evidence>
<dbReference type="PROSITE" id="PS00108">
    <property type="entry name" value="PROTEIN_KINASE_ST"/>
    <property type="match status" value="1"/>
</dbReference>
<dbReference type="GO" id="GO:0004674">
    <property type="term" value="F:protein serine/threonine kinase activity"/>
    <property type="evidence" value="ECO:0007669"/>
    <property type="project" value="UniProtKB-KW"/>
</dbReference>
<evidence type="ECO:0000256" key="21">
    <source>
        <dbReference type="ARBA" id="ARBA00031858"/>
    </source>
</evidence>
<feature type="compositionally biased region" description="Polar residues" evidence="25">
    <location>
        <begin position="133"/>
        <end position="150"/>
    </location>
</feature>
<dbReference type="CDD" id="cd14135">
    <property type="entry name" value="STKc_PRP4"/>
    <property type="match status" value="1"/>
</dbReference>
<comment type="similarity">
    <text evidence="19">Belongs to the protein kinase superfamily. CMGC Ser/Thr protein kinase family.</text>
</comment>
<dbReference type="Gene3D" id="1.10.510.10">
    <property type="entry name" value="Transferase(Phosphotransferase) domain 1"/>
    <property type="match status" value="1"/>
</dbReference>
<evidence type="ECO:0000256" key="16">
    <source>
        <dbReference type="ARBA" id="ARBA00022990"/>
    </source>
</evidence>
<dbReference type="EC" id="2.7.11.1" evidence="3"/>
<dbReference type="GO" id="GO:0000776">
    <property type="term" value="C:kinetochore"/>
    <property type="evidence" value="ECO:0007669"/>
    <property type="project" value="UniProtKB-KW"/>
</dbReference>
<feature type="compositionally biased region" description="Basic and acidic residues" evidence="25">
    <location>
        <begin position="64"/>
        <end position="77"/>
    </location>
</feature>
<keyword evidence="9" id="KW-0808">Transferase</keyword>
<feature type="compositionally biased region" description="Basic and acidic residues" evidence="25">
    <location>
        <begin position="162"/>
        <end position="180"/>
    </location>
</feature>
<evidence type="ECO:0000256" key="15">
    <source>
        <dbReference type="ARBA" id="ARBA00022843"/>
    </source>
</evidence>
<feature type="compositionally biased region" description="Basic residues" evidence="25">
    <location>
        <begin position="78"/>
        <end position="100"/>
    </location>
</feature>
<keyword evidence="7" id="KW-0597">Phosphoprotein</keyword>
<evidence type="ECO:0000256" key="19">
    <source>
        <dbReference type="ARBA" id="ARBA00023596"/>
    </source>
</evidence>
<evidence type="ECO:0000256" key="17">
    <source>
        <dbReference type="ARBA" id="ARBA00023187"/>
    </source>
</evidence>
<feature type="compositionally biased region" description="Basic residues" evidence="25">
    <location>
        <begin position="46"/>
        <end position="63"/>
    </location>
</feature>
<comment type="catalytic activity">
    <reaction evidence="23">
        <text>L-threonyl-[protein] + ATP = O-phospho-L-threonyl-[protein] + ADP + H(+)</text>
        <dbReference type="Rhea" id="RHEA:46608"/>
        <dbReference type="Rhea" id="RHEA-COMP:11060"/>
        <dbReference type="Rhea" id="RHEA-COMP:11605"/>
        <dbReference type="ChEBI" id="CHEBI:15378"/>
        <dbReference type="ChEBI" id="CHEBI:30013"/>
        <dbReference type="ChEBI" id="CHEBI:30616"/>
        <dbReference type="ChEBI" id="CHEBI:61977"/>
        <dbReference type="ChEBI" id="CHEBI:456216"/>
        <dbReference type="EC" id="2.7.11.1"/>
    </reaction>
    <physiologicalReaction direction="left-to-right" evidence="23">
        <dbReference type="Rhea" id="RHEA:46609"/>
    </physiologicalReaction>
</comment>
<keyword evidence="11" id="KW-0547">Nucleotide-binding</keyword>
<feature type="region of interest" description="Disordered" evidence="25">
    <location>
        <begin position="1"/>
        <end position="109"/>
    </location>
</feature>
<keyword evidence="13" id="KW-0995">Kinetochore</keyword>
<feature type="compositionally biased region" description="Acidic residues" evidence="25">
    <location>
        <begin position="417"/>
        <end position="427"/>
    </location>
</feature>
<evidence type="ECO:0000256" key="23">
    <source>
        <dbReference type="ARBA" id="ARBA00048659"/>
    </source>
</evidence>
<dbReference type="Pfam" id="PF00069">
    <property type="entry name" value="Pkinase"/>
    <property type="match status" value="1"/>
</dbReference>
<protein>
    <recommendedName>
        <fullName evidence="20">Serine/threonine-protein kinase PRP4 homolog</fullName>
        <ecNumber evidence="3">2.7.11.1</ecNumber>
    </recommendedName>
    <alternativeName>
        <fullName evidence="21">PRP4 pre-mRNA-processing factor 4 homolog</fullName>
    </alternativeName>
</protein>
<dbReference type="PANTHER" id="PTHR24058">
    <property type="entry name" value="DUAL SPECIFICITY PROTEIN KINASE"/>
    <property type="match status" value="1"/>
</dbReference>
<evidence type="ECO:0000256" key="12">
    <source>
        <dbReference type="ARBA" id="ARBA00022777"/>
    </source>
</evidence>
<dbReference type="EMBL" id="OC855364">
    <property type="protein sequence ID" value="CAD7621856.1"/>
    <property type="molecule type" value="Genomic_DNA"/>
</dbReference>
<evidence type="ECO:0000256" key="18">
    <source>
        <dbReference type="ARBA" id="ARBA00023242"/>
    </source>
</evidence>
<dbReference type="GO" id="GO:0045292">
    <property type="term" value="P:mRNA cis splicing, via spliceosome"/>
    <property type="evidence" value="ECO:0007669"/>
    <property type="project" value="InterPro"/>
</dbReference>
<sequence>MSDNRDDRRLSDKNDNIIKSNKRVDPMDEWSPPTDASKGAAIKSQSNHKKSHKSKHKKHKKDDKHREVSATREDKSCSKHSKHSKKSKKEKKKDKEKRPKTSLSKSDEELEELIKQKKLLEKELMDEELKQKSGSNDTHTSHSNARSGESNGEPLNGMNGYKDCDLKDNELRVKERKNATKDAVVLESNDKKRKATNDLHKNEKHLKSSEKSIKSESKTKMVSKENSKSKESRNTRENLNRDNNREERSSKELKPKAIESSNLNEKRQHSSEDRHYIKRSRSQSRDRQRHITPDRSDRNRMERGDERNNRNDRFDRFRDKPDHWNRRYESNRRSPHNWDRDRGRDRDRERDRGMYRSGDREREDRNRERDRFRRQDDHQRGSKKGGRHYDKYSNESFGNKNANQESSSDESNNLDVDINEDENEEQEIERRRKQRQELLQKLSTDLGKGNDCNDASNSGFSSYQNSPTKEESDKNSDKMSESILDEDSRLETFDEISKRVDETEEELQNDTDLEPSGDQKQESIKRKPVDMFSDIDIFSADYNSPCDQNHFRASGAENPALNDNWDDAEGYYRIRIGETLDGRYSVYGYTGQGMFSNVVRARDKARSQQEVAVKIIRNNDIMHKTVFESLSMNLREILKKYGKDVGLHIKAVRSYSHQLFMALKLLKRCNIMHADIKPDNILVTENKLVLKLCDFGSASDANENEITPYLVSRFYRAPEIILGHSYDFSIDMWSVGCTLYELYCGKIMFSGKSNNQMLKFFMDFKGRMNNKFVRKSAFKDQHFDANCNFLYQEVDRVTEKDKIVVISNIQPIRDLNSELIADQTLDETEHRKVSQLKDILEKILMLDPTKRLTITQALSHPFITDKM</sequence>
<dbReference type="Proteomes" id="UP000759131">
    <property type="component" value="Unassembled WGS sequence"/>
</dbReference>
<feature type="region of interest" description="Disordered" evidence="25">
    <location>
        <begin position="123"/>
        <end position="526"/>
    </location>
</feature>
<feature type="compositionally biased region" description="Basic and acidic residues" evidence="25">
    <location>
        <begin position="517"/>
        <end position="526"/>
    </location>
</feature>
<evidence type="ECO:0000256" key="24">
    <source>
        <dbReference type="ARBA" id="ARBA00048977"/>
    </source>
</evidence>
<keyword evidence="10" id="KW-0747">Spliceosome</keyword>
<keyword evidence="12" id="KW-0418">Kinase</keyword>
<dbReference type="FunFam" id="1.10.510.10:FF:000078">
    <property type="entry name" value="Serine/threonine-protein kinase PRP4 homolog"/>
    <property type="match status" value="1"/>
</dbReference>
<dbReference type="OrthoDB" id="3967at2759"/>
<keyword evidence="16" id="KW-0007">Acetylation</keyword>
<feature type="compositionally biased region" description="Polar residues" evidence="25">
    <location>
        <begin position="453"/>
        <end position="467"/>
    </location>
</feature>
<feature type="compositionally biased region" description="Polar residues" evidence="25">
    <location>
        <begin position="394"/>
        <end position="414"/>
    </location>
</feature>
<dbReference type="PROSITE" id="PS50011">
    <property type="entry name" value="PROTEIN_KINASE_DOM"/>
    <property type="match status" value="1"/>
</dbReference>
<evidence type="ECO:0000313" key="27">
    <source>
        <dbReference type="EMBL" id="CAD7621856.1"/>
    </source>
</evidence>
<keyword evidence="18" id="KW-0539">Nucleus</keyword>
<comment type="subcellular location">
    <subcellularLocation>
        <location evidence="2">Chromosome</location>
        <location evidence="2">Centromere</location>
        <location evidence="2">Kinetochore</location>
    </subcellularLocation>
    <subcellularLocation>
        <location evidence="1">Nucleus</location>
    </subcellularLocation>
</comment>
<evidence type="ECO:0000256" key="1">
    <source>
        <dbReference type="ARBA" id="ARBA00004123"/>
    </source>
</evidence>
<dbReference type="SUPFAM" id="SSF56112">
    <property type="entry name" value="Protein kinase-like (PK-like)"/>
    <property type="match status" value="1"/>
</dbReference>
<keyword evidence="15" id="KW-0832">Ubl conjugation</keyword>
<keyword evidence="8" id="KW-0507">mRNA processing</keyword>
<comment type="subunit">
    <text evidence="22">Interacts with CLK1 C-terminus. Associates with the U5 snRNP and NCOR1 deacetylase complexes. Identified in the spliceosome C complex.</text>
</comment>